<accession>A0A0A9H665</accession>
<feature type="compositionally biased region" description="Basic and acidic residues" evidence="1">
    <location>
        <begin position="49"/>
        <end position="67"/>
    </location>
</feature>
<dbReference type="AlphaFoldDB" id="A0A0A9H665"/>
<evidence type="ECO:0000256" key="1">
    <source>
        <dbReference type="SAM" id="MobiDB-lite"/>
    </source>
</evidence>
<organism evidence="2">
    <name type="scientific">Arundo donax</name>
    <name type="common">Giant reed</name>
    <name type="synonym">Donax arundinaceus</name>
    <dbReference type="NCBI Taxonomy" id="35708"/>
    <lineage>
        <taxon>Eukaryota</taxon>
        <taxon>Viridiplantae</taxon>
        <taxon>Streptophyta</taxon>
        <taxon>Embryophyta</taxon>
        <taxon>Tracheophyta</taxon>
        <taxon>Spermatophyta</taxon>
        <taxon>Magnoliopsida</taxon>
        <taxon>Liliopsida</taxon>
        <taxon>Poales</taxon>
        <taxon>Poaceae</taxon>
        <taxon>PACMAD clade</taxon>
        <taxon>Arundinoideae</taxon>
        <taxon>Arundineae</taxon>
        <taxon>Arundo</taxon>
    </lineage>
</organism>
<name>A0A0A9H665_ARUDO</name>
<sequence length="131" mass="13836">MESGVVRSPGGDGEVALGDAIVVLSCECLDSRSRNFSPPPPTTTKKAKREGEEASKEEEGAGDHHNEDIIAAAVSSSLSSSCFDLNVSVENDEVEESCFTVAGLLKAVDRAFFFTQPGQSSDWVASDQPLV</sequence>
<dbReference type="EMBL" id="GBRH01167545">
    <property type="protein sequence ID" value="JAE30351.1"/>
    <property type="molecule type" value="Transcribed_RNA"/>
</dbReference>
<reference evidence="2" key="1">
    <citation type="submission" date="2014-09" db="EMBL/GenBank/DDBJ databases">
        <authorList>
            <person name="Magalhaes I.L.F."/>
            <person name="Oliveira U."/>
            <person name="Santos F.R."/>
            <person name="Vidigal T.H.D.A."/>
            <person name="Brescovit A.D."/>
            <person name="Santos A.J."/>
        </authorList>
    </citation>
    <scope>NUCLEOTIDE SEQUENCE</scope>
    <source>
        <tissue evidence="2">Shoot tissue taken approximately 20 cm above the soil surface</tissue>
    </source>
</reference>
<protein>
    <submittedName>
        <fullName evidence="2">Uncharacterized protein</fullName>
    </submittedName>
</protein>
<feature type="region of interest" description="Disordered" evidence="1">
    <location>
        <begin position="31"/>
        <end position="67"/>
    </location>
</feature>
<reference evidence="2" key="2">
    <citation type="journal article" date="2015" name="Data Brief">
        <title>Shoot transcriptome of the giant reed, Arundo donax.</title>
        <authorList>
            <person name="Barrero R.A."/>
            <person name="Guerrero F.D."/>
            <person name="Moolhuijzen P."/>
            <person name="Goolsby J.A."/>
            <person name="Tidwell J."/>
            <person name="Bellgard S.E."/>
            <person name="Bellgard M.I."/>
        </authorList>
    </citation>
    <scope>NUCLEOTIDE SEQUENCE</scope>
    <source>
        <tissue evidence="2">Shoot tissue taken approximately 20 cm above the soil surface</tissue>
    </source>
</reference>
<evidence type="ECO:0000313" key="2">
    <source>
        <dbReference type="EMBL" id="JAE30351.1"/>
    </source>
</evidence>
<proteinExistence type="predicted"/>